<dbReference type="AlphaFoldDB" id="A0A1F5LYV3"/>
<evidence type="ECO:0000256" key="2">
    <source>
        <dbReference type="ARBA" id="ARBA00022692"/>
    </source>
</evidence>
<organism evidence="7 8">
    <name type="scientific">Penicillium arizonense</name>
    <dbReference type="NCBI Taxonomy" id="1835702"/>
    <lineage>
        <taxon>Eukaryota</taxon>
        <taxon>Fungi</taxon>
        <taxon>Dikarya</taxon>
        <taxon>Ascomycota</taxon>
        <taxon>Pezizomycotina</taxon>
        <taxon>Eurotiomycetes</taxon>
        <taxon>Eurotiomycetidae</taxon>
        <taxon>Eurotiales</taxon>
        <taxon>Aspergillaceae</taxon>
        <taxon>Penicillium</taxon>
    </lineage>
</organism>
<evidence type="ECO:0000256" key="1">
    <source>
        <dbReference type="ARBA" id="ARBA00004141"/>
    </source>
</evidence>
<proteinExistence type="predicted"/>
<feature type="transmembrane region" description="Helical" evidence="5">
    <location>
        <begin position="51"/>
        <end position="70"/>
    </location>
</feature>
<dbReference type="PANTHER" id="PTHR43341">
    <property type="entry name" value="AMINO ACID PERMEASE"/>
    <property type="match status" value="1"/>
</dbReference>
<name>A0A1F5LYV3_PENAI</name>
<dbReference type="InterPro" id="IPR050524">
    <property type="entry name" value="APC_YAT"/>
</dbReference>
<dbReference type="GO" id="GO:0016020">
    <property type="term" value="C:membrane"/>
    <property type="evidence" value="ECO:0007669"/>
    <property type="project" value="UniProtKB-SubCell"/>
</dbReference>
<dbReference type="PANTHER" id="PTHR43341:SF18">
    <property type="entry name" value="AMINO ACID PERMEASE_ SLC12A DOMAIN-CONTAINING PROTEIN"/>
    <property type="match status" value="1"/>
</dbReference>
<comment type="caution">
    <text evidence="7">The sequence shown here is derived from an EMBL/GenBank/DDBJ whole genome shotgun (WGS) entry which is preliminary data.</text>
</comment>
<sequence>MSSTDIFHSKSDRHLPNSAFITVFGVLMIVTAPLFVRVYGELEFRFSMLKIMLIIGINIMALVITCGGAPNHTAIGFSYWSNPGPFVQYIGVSDLWDATWGPGGRSTMLSITNSKPVLTSTH</sequence>
<keyword evidence="4 5" id="KW-0472">Membrane</keyword>
<dbReference type="Proteomes" id="UP000177622">
    <property type="component" value="Unassembled WGS sequence"/>
</dbReference>
<dbReference type="Pfam" id="PF00324">
    <property type="entry name" value="AA_permease"/>
    <property type="match status" value="1"/>
</dbReference>
<keyword evidence="2 5" id="KW-0812">Transmembrane</keyword>
<dbReference type="RefSeq" id="XP_022493796.1">
    <property type="nucleotide sequence ID" value="XM_022626410.1"/>
</dbReference>
<evidence type="ECO:0000256" key="4">
    <source>
        <dbReference type="ARBA" id="ARBA00023136"/>
    </source>
</evidence>
<accession>A0A1F5LYV3</accession>
<evidence type="ECO:0000256" key="5">
    <source>
        <dbReference type="SAM" id="Phobius"/>
    </source>
</evidence>
<dbReference type="EMBL" id="LXJU01000001">
    <property type="protein sequence ID" value="OGE58373.1"/>
    <property type="molecule type" value="Genomic_DNA"/>
</dbReference>
<evidence type="ECO:0000259" key="6">
    <source>
        <dbReference type="Pfam" id="PF00324"/>
    </source>
</evidence>
<gene>
    <name evidence="7" type="ORF">PENARI_c001G03651</name>
</gene>
<comment type="subcellular location">
    <subcellularLocation>
        <location evidence="1">Membrane</location>
        <topology evidence="1">Multi-pass membrane protein</topology>
    </subcellularLocation>
</comment>
<protein>
    <recommendedName>
        <fullName evidence="6">Amino acid permease/ SLC12A domain-containing protein</fullName>
    </recommendedName>
</protein>
<keyword evidence="3 5" id="KW-1133">Transmembrane helix</keyword>
<reference evidence="7 8" key="1">
    <citation type="journal article" date="2016" name="Sci. Rep.">
        <title>Penicillium arizonense, a new, genome sequenced fungal species, reveals a high chemical diversity in secreted metabolites.</title>
        <authorList>
            <person name="Grijseels S."/>
            <person name="Nielsen J.C."/>
            <person name="Randelovic M."/>
            <person name="Nielsen J."/>
            <person name="Nielsen K.F."/>
            <person name="Workman M."/>
            <person name="Frisvad J.C."/>
        </authorList>
    </citation>
    <scope>NUCLEOTIDE SEQUENCE [LARGE SCALE GENOMIC DNA]</scope>
    <source>
        <strain evidence="7 8">CBS 141311</strain>
    </source>
</reference>
<evidence type="ECO:0000313" key="8">
    <source>
        <dbReference type="Proteomes" id="UP000177622"/>
    </source>
</evidence>
<dbReference type="GO" id="GO:0015171">
    <property type="term" value="F:amino acid transmembrane transporter activity"/>
    <property type="evidence" value="ECO:0007669"/>
    <property type="project" value="TreeGrafter"/>
</dbReference>
<feature type="transmembrane region" description="Helical" evidence="5">
    <location>
        <begin position="20"/>
        <end position="39"/>
    </location>
</feature>
<dbReference type="GeneID" id="34571144"/>
<keyword evidence="8" id="KW-1185">Reference proteome</keyword>
<dbReference type="InterPro" id="IPR004841">
    <property type="entry name" value="AA-permease/SLC12A_dom"/>
</dbReference>
<dbReference type="STRING" id="1835702.A0A1F5LYV3"/>
<feature type="domain" description="Amino acid permease/ SLC12A" evidence="6">
    <location>
        <begin position="14"/>
        <end position="88"/>
    </location>
</feature>
<dbReference type="OrthoDB" id="3900342at2759"/>
<evidence type="ECO:0000313" key="7">
    <source>
        <dbReference type="EMBL" id="OGE58373.1"/>
    </source>
</evidence>
<evidence type="ECO:0000256" key="3">
    <source>
        <dbReference type="ARBA" id="ARBA00022989"/>
    </source>
</evidence>